<name>A0AAV2T7N6_CALDB</name>
<feature type="domain" description="Knr4/Smi1-like" evidence="2">
    <location>
        <begin position="29"/>
        <end position="168"/>
    </location>
</feature>
<dbReference type="InterPro" id="IPR037883">
    <property type="entry name" value="Knr4/Smi1-like_sf"/>
</dbReference>
<dbReference type="InterPro" id="IPR018958">
    <property type="entry name" value="Knr4/Smi1-like_dom"/>
</dbReference>
<dbReference type="PANTHER" id="PTHR31854">
    <property type="entry name" value="TUBULIN POLYGLUTAMYLASE COMPLEX SUBUNIT 2"/>
    <property type="match status" value="1"/>
</dbReference>
<dbReference type="Gene3D" id="3.40.1580.10">
    <property type="entry name" value="SMI1/KNR4-like"/>
    <property type="match status" value="1"/>
</dbReference>
<feature type="region of interest" description="Disordered" evidence="1">
    <location>
        <begin position="250"/>
        <end position="277"/>
    </location>
</feature>
<organism evidence="3 4">
    <name type="scientific">Calicophoron daubneyi</name>
    <name type="common">Rumen fluke</name>
    <name type="synonym">Paramphistomum daubneyi</name>
    <dbReference type="NCBI Taxonomy" id="300641"/>
    <lineage>
        <taxon>Eukaryota</taxon>
        <taxon>Metazoa</taxon>
        <taxon>Spiralia</taxon>
        <taxon>Lophotrochozoa</taxon>
        <taxon>Platyhelminthes</taxon>
        <taxon>Trematoda</taxon>
        <taxon>Digenea</taxon>
        <taxon>Plagiorchiida</taxon>
        <taxon>Pronocephalata</taxon>
        <taxon>Paramphistomoidea</taxon>
        <taxon>Paramphistomidae</taxon>
        <taxon>Calicophoron</taxon>
    </lineage>
</organism>
<dbReference type="SMART" id="SM00860">
    <property type="entry name" value="SMI1_KNR4"/>
    <property type="match status" value="1"/>
</dbReference>
<evidence type="ECO:0000313" key="3">
    <source>
        <dbReference type="EMBL" id="CAL5133119.1"/>
    </source>
</evidence>
<protein>
    <recommendedName>
        <fullName evidence="2">Knr4/Smi1-like domain-containing protein</fullName>
    </recommendedName>
</protein>
<comment type="caution">
    <text evidence="3">The sequence shown here is derived from an EMBL/GenBank/DDBJ whole genome shotgun (WGS) entry which is preliminary data.</text>
</comment>
<gene>
    <name evidence="3" type="ORF">CDAUBV1_LOCUS6400</name>
</gene>
<accession>A0AAV2T7N6</accession>
<dbReference type="EMBL" id="CAXLJL010000156">
    <property type="protein sequence ID" value="CAL5133119.1"/>
    <property type="molecule type" value="Genomic_DNA"/>
</dbReference>
<proteinExistence type="predicted"/>
<dbReference type="Pfam" id="PF09346">
    <property type="entry name" value="SMI1_KNR4"/>
    <property type="match status" value="1"/>
</dbReference>
<dbReference type="Proteomes" id="UP001497525">
    <property type="component" value="Unassembled WGS sequence"/>
</dbReference>
<reference evidence="3" key="1">
    <citation type="submission" date="2024-06" db="EMBL/GenBank/DDBJ databases">
        <authorList>
            <person name="Liu X."/>
            <person name="Lenzi L."/>
            <person name="Haldenby T S."/>
            <person name="Uol C."/>
        </authorList>
    </citation>
    <scope>NUCLEOTIDE SEQUENCE</scope>
</reference>
<evidence type="ECO:0000259" key="2">
    <source>
        <dbReference type="SMART" id="SM00860"/>
    </source>
</evidence>
<sequence length="277" mass="31283">MVVHIFTQLKKFLCSRPYVCDFALELQKPVPESLLAQWEQFNSCRIPDDLRNFYSTTDGVHLSWCSLSNDSKSQVGQIKISSLEGLVREELRILGDDSPPNADIDLFASETFGFSREAWPKRLFVIERCRNSSTVAILIEDQDSGVYLINRDASVYKLCGNFTQYIRLAVAHLGVLDWQAWYTPAGPTPQEMQYAALYTPERALLNSYGTRARLTYEVIHAAQPSINVKKLLSIEASIADRHTQTANRAVGTTQQNKRGRANESSKAIKKRPSFTQS</sequence>
<feature type="compositionally biased region" description="Basic residues" evidence="1">
    <location>
        <begin position="267"/>
        <end position="277"/>
    </location>
</feature>
<dbReference type="InterPro" id="IPR039231">
    <property type="entry name" value="TPGS2"/>
</dbReference>
<dbReference type="AlphaFoldDB" id="A0AAV2T7N6"/>
<evidence type="ECO:0000313" key="4">
    <source>
        <dbReference type="Proteomes" id="UP001497525"/>
    </source>
</evidence>
<dbReference type="PANTHER" id="PTHR31854:SF2">
    <property type="entry name" value="TUBULIN POLYGLUTAMYLASE COMPLEX SUBUNIT 2"/>
    <property type="match status" value="1"/>
</dbReference>
<dbReference type="SUPFAM" id="SSF160631">
    <property type="entry name" value="SMI1/KNR4-like"/>
    <property type="match status" value="1"/>
</dbReference>
<evidence type="ECO:0000256" key="1">
    <source>
        <dbReference type="SAM" id="MobiDB-lite"/>
    </source>
</evidence>